<dbReference type="PANTHER" id="PTHR34427">
    <property type="entry name" value="DUF4283 DOMAIN PROTEIN"/>
    <property type="match status" value="1"/>
</dbReference>
<dbReference type="Proteomes" id="UP000008827">
    <property type="component" value="Chromosome 6"/>
</dbReference>
<dbReference type="PaxDb" id="3847-GLYMA06G47025.1"/>
<gene>
    <name evidence="2" type="ORF">GLYMA_06G313100</name>
</gene>
<dbReference type="InParanoid" id="K7KYG4"/>
<protein>
    <submittedName>
        <fullName evidence="2 3">Uncharacterized protein</fullName>
    </submittedName>
</protein>
<dbReference type="Gramene" id="KRH56250">
    <property type="protein sequence ID" value="KRH56250"/>
    <property type="gene ID" value="GLYMA_06G313100"/>
</dbReference>
<feature type="region of interest" description="Disordered" evidence="1">
    <location>
        <begin position="242"/>
        <end position="329"/>
    </location>
</feature>
<reference evidence="3" key="2">
    <citation type="submission" date="2018-02" db="UniProtKB">
        <authorList>
            <consortium name="EnsemblPlants"/>
        </authorList>
    </citation>
    <scope>IDENTIFICATION</scope>
    <source>
        <strain evidence="3">Williams 82</strain>
    </source>
</reference>
<evidence type="ECO:0000256" key="1">
    <source>
        <dbReference type="SAM" id="MobiDB-lite"/>
    </source>
</evidence>
<dbReference type="AlphaFoldDB" id="K7KYG4"/>
<organism evidence="2">
    <name type="scientific">Glycine max</name>
    <name type="common">Soybean</name>
    <name type="synonym">Glycine hispida</name>
    <dbReference type="NCBI Taxonomy" id="3847"/>
    <lineage>
        <taxon>Eukaryota</taxon>
        <taxon>Viridiplantae</taxon>
        <taxon>Streptophyta</taxon>
        <taxon>Embryophyta</taxon>
        <taxon>Tracheophyta</taxon>
        <taxon>Spermatophyta</taxon>
        <taxon>Magnoliopsida</taxon>
        <taxon>eudicotyledons</taxon>
        <taxon>Gunneridae</taxon>
        <taxon>Pentapetalae</taxon>
        <taxon>rosids</taxon>
        <taxon>fabids</taxon>
        <taxon>Fabales</taxon>
        <taxon>Fabaceae</taxon>
        <taxon>Papilionoideae</taxon>
        <taxon>50 kb inversion clade</taxon>
        <taxon>NPAAA clade</taxon>
        <taxon>indigoferoid/millettioid clade</taxon>
        <taxon>Phaseoleae</taxon>
        <taxon>Glycine</taxon>
        <taxon>Glycine subgen. Soja</taxon>
    </lineage>
</organism>
<evidence type="ECO:0000313" key="4">
    <source>
        <dbReference type="Proteomes" id="UP000008827"/>
    </source>
</evidence>
<keyword evidence="4" id="KW-1185">Reference proteome</keyword>
<evidence type="ECO:0000313" key="3">
    <source>
        <dbReference type="EnsemblPlants" id="KRH56250"/>
    </source>
</evidence>
<evidence type="ECO:0000313" key="2">
    <source>
        <dbReference type="EMBL" id="KRH56250.1"/>
    </source>
</evidence>
<name>K7KYG4_SOYBN</name>
<dbReference type="EnsemblPlants" id="KRH56250">
    <property type="protein sequence ID" value="KRH56250"/>
    <property type="gene ID" value="GLYMA_06G313100"/>
</dbReference>
<sequence length="329" mass="36053">MTLLLGLTDTRAVEMVKEENQFGTTPFYSLKKWNPNIRTGNRLIWAWCWGIPIAAWDIANIRKIVSAIGDLVDIDDDAEERRRLDRTRVLIRTPWRPTIQHLVNLPIGGEMHQVHIVEKTSKDIRRCTCDGRSCLGSSEEISSFDDDDDWLISNPANGLDIDNASAWINGDPSVGGKTLGNAPLTGVIVPNGTNTAVGPVGINPGTRKSPKINLSEVSGVEAQKGTMLEACPVLVTGGSCNKEERIRAGREPRDQNMEEQPMTGDLHPSGNVDSTRCQHQNRDDESNGSQLAVLNDPSGTRRDFQSSTSCNAPHHQKLHPASVPAQLKS</sequence>
<accession>K7KYG4</accession>
<reference evidence="2 3" key="1">
    <citation type="journal article" date="2010" name="Nature">
        <title>Genome sequence of the palaeopolyploid soybean.</title>
        <authorList>
            <person name="Schmutz J."/>
            <person name="Cannon S.B."/>
            <person name="Schlueter J."/>
            <person name="Ma J."/>
            <person name="Mitros T."/>
            <person name="Nelson W."/>
            <person name="Hyten D.L."/>
            <person name="Song Q."/>
            <person name="Thelen J.J."/>
            <person name="Cheng J."/>
            <person name="Xu D."/>
            <person name="Hellsten U."/>
            <person name="May G.D."/>
            <person name="Yu Y."/>
            <person name="Sakurai T."/>
            <person name="Umezawa T."/>
            <person name="Bhattacharyya M.K."/>
            <person name="Sandhu D."/>
            <person name="Valliyodan B."/>
            <person name="Lindquist E."/>
            <person name="Peto M."/>
            <person name="Grant D."/>
            <person name="Shu S."/>
            <person name="Goodstein D."/>
            <person name="Barry K."/>
            <person name="Futrell-Griggs M."/>
            <person name="Abernathy B."/>
            <person name="Du J."/>
            <person name="Tian Z."/>
            <person name="Zhu L."/>
            <person name="Gill N."/>
            <person name="Joshi T."/>
            <person name="Libault M."/>
            <person name="Sethuraman A."/>
            <person name="Zhang X.-C."/>
            <person name="Shinozaki K."/>
            <person name="Nguyen H.T."/>
            <person name="Wing R.A."/>
            <person name="Cregan P."/>
            <person name="Specht J."/>
            <person name="Grimwood J."/>
            <person name="Rokhsar D."/>
            <person name="Stacey G."/>
            <person name="Shoemaker R.C."/>
            <person name="Jackson S.A."/>
        </authorList>
    </citation>
    <scope>NUCLEOTIDE SEQUENCE</scope>
    <source>
        <strain evidence="3">cv. Williams 82</strain>
        <tissue evidence="2">Callus</tissue>
    </source>
</reference>
<reference evidence="2" key="3">
    <citation type="submission" date="2018-07" db="EMBL/GenBank/DDBJ databases">
        <title>WGS assembly of Glycine max.</title>
        <authorList>
            <person name="Schmutz J."/>
            <person name="Cannon S."/>
            <person name="Schlueter J."/>
            <person name="Ma J."/>
            <person name="Mitros T."/>
            <person name="Nelson W."/>
            <person name="Hyten D."/>
            <person name="Song Q."/>
            <person name="Thelen J."/>
            <person name="Cheng J."/>
            <person name="Xu D."/>
            <person name="Hellsten U."/>
            <person name="May G."/>
            <person name="Yu Y."/>
            <person name="Sakurai T."/>
            <person name="Umezawa T."/>
            <person name="Bhattacharyya M."/>
            <person name="Sandhu D."/>
            <person name="Valliyodan B."/>
            <person name="Lindquist E."/>
            <person name="Peto M."/>
            <person name="Grant D."/>
            <person name="Shu S."/>
            <person name="Goodstein D."/>
            <person name="Barry K."/>
            <person name="Futrell-Griggs M."/>
            <person name="Abernathy B."/>
            <person name="Du J."/>
            <person name="Tian Z."/>
            <person name="Zhu L."/>
            <person name="Gill N."/>
            <person name="Joshi T."/>
            <person name="Libault M."/>
            <person name="Sethuraman A."/>
            <person name="Zhang X."/>
            <person name="Shinozaki K."/>
            <person name="Nguyen H."/>
            <person name="Wing R."/>
            <person name="Cregan P."/>
            <person name="Specht J."/>
            <person name="Grimwood J."/>
            <person name="Rokhsar D."/>
            <person name="Stacey G."/>
            <person name="Shoemaker R."/>
            <person name="Jackson S."/>
        </authorList>
    </citation>
    <scope>NUCLEOTIDE SEQUENCE</scope>
    <source>
        <tissue evidence="2">Callus</tissue>
    </source>
</reference>
<dbReference type="PANTHER" id="PTHR34427:SF5">
    <property type="entry name" value="DUF4283 DOMAIN-CONTAINING PROTEIN"/>
    <property type="match status" value="1"/>
</dbReference>
<dbReference type="HOGENOM" id="CLU_845678_0_0_1"/>
<feature type="compositionally biased region" description="Basic and acidic residues" evidence="1">
    <location>
        <begin position="242"/>
        <end position="256"/>
    </location>
</feature>
<dbReference type="EMBL" id="CM000839">
    <property type="protein sequence ID" value="KRH56250.1"/>
    <property type="molecule type" value="Genomic_DNA"/>
</dbReference>
<proteinExistence type="predicted"/>